<dbReference type="EMBL" id="CP047166">
    <property type="protein sequence ID" value="QRF67464.1"/>
    <property type="molecule type" value="Genomic_DNA"/>
</dbReference>
<evidence type="ECO:0000313" key="4">
    <source>
        <dbReference type="Proteomes" id="UP000596387"/>
    </source>
</evidence>
<feature type="chain" id="PRO_5046169651" evidence="1">
    <location>
        <begin position="23"/>
        <end position="166"/>
    </location>
</feature>
<evidence type="ECO:0000313" key="3">
    <source>
        <dbReference type="EMBL" id="QRF67464.1"/>
    </source>
</evidence>
<dbReference type="RefSeq" id="WP_023851272.1">
    <property type="nucleotide sequence ID" value="NZ_CP047166.1"/>
</dbReference>
<dbReference type="InterPro" id="IPR036374">
    <property type="entry name" value="OxRdtase_Mopterin-bd_sf"/>
</dbReference>
<protein>
    <submittedName>
        <fullName evidence="3">Molybdopterin-dependent oxidoreductase</fullName>
    </submittedName>
</protein>
<evidence type="ECO:0000259" key="2">
    <source>
        <dbReference type="Pfam" id="PF00174"/>
    </source>
</evidence>
<keyword evidence="4" id="KW-1185">Reference proteome</keyword>
<dbReference type="Pfam" id="PF00174">
    <property type="entry name" value="Oxidored_molyb"/>
    <property type="match status" value="1"/>
</dbReference>
<organism evidence="3 4">
    <name type="scientific">Ponticoccus alexandrii</name>
    <dbReference type="NCBI Taxonomy" id="1943633"/>
    <lineage>
        <taxon>Bacteria</taxon>
        <taxon>Pseudomonadati</taxon>
        <taxon>Pseudomonadota</taxon>
        <taxon>Alphaproteobacteria</taxon>
        <taxon>Rhodobacterales</taxon>
        <taxon>Roseobacteraceae</taxon>
        <taxon>Ponticoccus</taxon>
    </lineage>
</organism>
<accession>A0ABX7FD11</accession>
<dbReference type="InterPro" id="IPR000572">
    <property type="entry name" value="OxRdtase_Mopterin-bd_dom"/>
</dbReference>
<feature type="signal peptide" evidence="1">
    <location>
        <begin position="1"/>
        <end position="22"/>
    </location>
</feature>
<dbReference type="Proteomes" id="UP000596387">
    <property type="component" value="Chromosome"/>
</dbReference>
<name>A0ABX7FD11_9RHOB</name>
<evidence type="ECO:0000256" key="1">
    <source>
        <dbReference type="SAM" id="SignalP"/>
    </source>
</evidence>
<reference evidence="3 4" key="1">
    <citation type="submission" date="2019-12" db="EMBL/GenBank/DDBJ databases">
        <title>Complete Genome Sequence of a Quorum-Sensing Bacterium,Rhodobacteraceae bacterium C31, Isolated from a marine microalgae symbiotic bacteria.</title>
        <authorList>
            <person name="Zhang Y."/>
        </authorList>
    </citation>
    <scope>NUCLEOTIDE SEQUENCE [LARGE SCALE GENOMIC DNA]</scope>
    <source>
        <strain evidence="3 4">C31</strain>
    </source>
</reference>
<gene>
    <name evidence="3" type="ORF">GQA70_14790</name>
</gene>
<dbReference type="Gene3D" id="3.90.420.10">
    <property type="entry name" value="Oxidoreductase, molybdopterin-binding domain"/>
    <property type="match status" value="1"/>
</dbReference>
<dbReference type="SUPFAM" id="SSF56524">
    <property type="entry name" value="Oxidoreductase molybdopterin-binding domain"/>
    <property type="match status" value="1"/>
</dbReference>
<keyword evidence="1" id="KW-0732">Signal</keyword>
<sequence length="166" mass="17959">MLPIPRALLLVLVLFVTSGLGAAAQPLPDRAGPVLLTLTKAGGQTLGLDRAALAALPATTLRTTTIWTIGPQAFTGVTLRDLMARFGARGQAVRAHAANDYAIDIPWLDVDSGSALIAYARNGKPMSVREKGPLWLVYPYDSDPIFRQETYHARSVWQLDRVEVIP</sequence>
<proteinExistence type="predicted"/>
<feature type="domain" description="Oxidoreductase molybdopterin-binding" evidence="2">
    <location>
        <begin position="67"/>
        <end position="139"/>
    </location>
</feature>